<dbReference type="EMBL" id="BLIV01000003">
    <property type="protein sequence ID" value="GFE50243.1"/>
    <property type="molecule type" value="Genomic_DNA"/>
</dbReference>
<reference evidence="1 2" key="1">
    <citation type="submission" date="2019-12" db="EMBL/GenBank/DDBJ databases">
        <title>Roseobacter cerasinus sp. nov., isolated from seawater around aquaculture.</title>
        <authorList>
            <person name="Muramatsu S."/>
            <person name="Takabe Y."/>
            <person name="Mori K."/>
            <person name="Takaichi S."/>
            <person name="Hanada S."/>
        </authorList>
    </citation>
    <scope>NUCLEOTIDE SEQUENCE [LARGE SCALE GENOMIC DNA]</scope>
    <source>
        <strain evidence="1 2">AI77</strain>
    </source>
</reference>
<gene>
    <name evidence="1" type="ORF">So717_19960</name>
</gene>
<organism evidence="1 2">
    <name type="scientific">Roseobacter cerasinus</name>
    <dbReference type="NCBI Taxonomy" id="2602289"/>
    <lineage>
        <taxon>Bacteria</taxon>
        <taxon>Pseudomonadati</taxon>
        <taxon>Pseudomonadota</taxon>
        <taxon>Alphaproteobacteria</taxon>
        <taxon>Rhodobacterales</taxon>
        <taxon>Roseobacteraceae</taxon>
        <taxon>Roseobacter</taxon>
    </lineage>
</organism>
<name>A0A640VPR9_9RHOB</name>
<protein>
    <submittedName>
        <fullName evidence="1">Uncharacterized protein</fullName>
    </submittedName>
</protein>
<evidence type="ECO:0000313" key="1">
    <source>
        <dbReference type="EMBL" id="GFE50243.1"/>
    </source>
</evidence>
<comment type="caution">
    <text evidence="1">The sequence shown here is derived from an EMBL/GenBank/DDBJ whole genome shotgun (WGS) entry which is preliminary data.</text>
</comment>
<dbReference type="Proteomes" id="UP000436522">
    <property type="component" value="Unassembled WGS sequence"/>
</dbReference>
<evidence type="ECO:0000313" key="2">
    <source>
        <dbReference type="Proteomes" id="UP000436522"/>
    </source>
</evidence>
<sequence>MPAKHSAIVDVTNVKVAAEPPPLTEHASTPTVVALAGTVKAIPTAKTADPKNRFIVNAYLPNTYVPYFR</sequence>
<dbReference type="AlphaFoldDB" id="A0A640VPR9"/>
<accession>A0A640VPR9</accession>
<keyword evidence="2" id="KW-1185">Reference proteome</keyword>
<proteinExistence type="predicted"/>